<sequence length="431" mass="48628">MEYNHDATTRAKYFADLIQEKPIRFGYAEGKGKALFAAKRLLPGQPIFSEMPFVAMQHLSNQSLVQGCENCYAVCGSIESQLAYILHVESGAIPPVPRTVKVDIEESLPQKGIVKCSCGAVYCSNECRVAAWERYHCLLCVGHPDTPMQDFVRHSCETNEIFLLAAQVICTICVSFARSRNLPEARKPVDMFYKLPWWEVVSTAADLEPGQTLEEYCGIFKDLLSHTVELFVRGLQFNINHLMLHGSHPDAESTYMENIDFENVFVDCEADGILSVDFFARVVGMFEMNNISLEIRHPCSLVAEMYEDSDNPEIKSWLATVSDNIEAKLKLEANEEDEEDNEEGSEQQWEYPYLEGTALYSLICMMNHSCEPNVAVSYEYGVATAVALQDISVGDELCISYIETDQDVDARRAELSEYQFECNCPRCESES</sequence>
<dbReference type="SUPFAM" id="SSF82199">
    <property type="entry name" value="SET domain"/>
    <property type="match status" value="1"/>
</dbReference>
<dbReference type="EMBL" id="VJMJ01000270">
    <property type="protein sequence ID" value="KAF0724435.1"/>
    <property type="molecule type" value="Genomic_DNA"/>
</dbReference>
<proteinExistence type="predicted"/>
<reference evidence="2 3" key="1">
    <citation type="submission" date="2019-07" db="EMBL/GenBank/DDBJ databases">
        <title>Genomics analysis of Aphanomyces spp. identifies a new class of oomycete effector associated with host adaptation.</title>
        <authorList>
            <person name="Gaulin E."/>
        </authorList>
    </citation>
    <scope>NUCLEOTIDE SEQUENCE [LARGE SCALE GENOMIC DNA]</scope>
    <source>
        <strain evidence="2 3">ATCC 201684</strain>
    </source>
</reference>
<comment type="caution">
    <text evidence="2">The sequence shown here is derived from an EMBL/GenBank/DDBJ whole genome shotgun (WGS) entry which is preliminary data.</text>
</comment>
<name>A0A6G0WAP2_9STRA</name>
<dbReference type="AlphaFoldDB" id="A0A6G0WAP2"/>
<dbReference type="PROSITE" id="PS50280">
    <property type="entry name" value="SET"/>
    <property type="match status" value="1"/>
</dbReference>
<organism evidence="2 3">
    <name type="scientific">Aphanomyces euteiches</name>
    <dbReference type="NCBI Taxonomy" id="100861"/>
    <lineage>
        <taxon>Eukaryota</taxon>
        <taxon>Sar</taxon>
        <taxon>Stramenopiles</taxon>
        <taxon>Oomycota</taxon>
        <taxon>Saprolegniomycetes</taxon>
        <taxon>Saprolegniales</taxon>
        <taxon>Verrucalvaceae</taxon>
        <taxon>Aphanomyces</taxon>
    </lineage>
</organism>
<keyword evidence="3" id="KW-1185">Reference proteome</keyword>
<feature type="domain" description="SET" evidence="1">
    <location>
        <begin position="21"/>
        <end position="402"/>
    </location>
</feature>
<dbReference type="GO" id="GO:0008168">
    <property type="term" value="F:methyltransferase activity"/>
    <property type="evidence" value="ECO:0007669"/>
    <property type="project" value="InterPro"/>
</dbReference>
<accession>A0A6G0WAP2</accession>
<evidence type="ECO:0000259" key="1">
    <source>
        <dbReference type="PROSITE" id="PS50280"/>
    </source>
</evidence>
<dbReference type="PANTHER" id="PTHR47436">
    <property type="entry name" value="HISTONE-LYSINE N-METHYLTRANSFERASE ATXR2"/>
    <property type="match status" value="1"/>
</dbReference>
<dbReference type="Proteomes" id="UP000481153">
    <property type="component" value="Unassembled WGS sequence"/>
</dbReference>
<dbReference type="Gene3D" id="2.170.270.10">
    <property type="entry name" value="SET domain"/>
    <property type="match status" value="1"/>
</dbReference>
<dbReference type="InterPro" id="IPR044237">
    <property type="entry name" value="ATXR2-like"/>
</dbReference>
<dbReference type="InterPro" id="IPR001214">
    <property type="entry name" value="SET_dom"/>
</dbReference>
<dbReference type="Pfam" id="PF00856">
    <property type="entry name" value="SET"/>
    <property type="match status" value="1"/>
</dbReference>
<evidence type="ECO:0000313" key="3">
    <source>
        <dbReference type="Proteomes" id="UP000481153"/>
    </source>
</evidence>
<evidence type="ECO:0000313" key="2">
    <source>
        <dbReference type="EMBL" id="KAF0724435.1"/>
    </source>
</evidence>
<dbReference type="VEuPathDB" id="FungiDB:AeMF1_020466"/>
<dbReference type="InterPro" id="IPR046341">
    <property type="entry name" value="SET_dom_sf"/>
</dbReference>
<dbReference type="CDD" id="cd20071">
    <property type="entry name" value="SET_SMYD"/>
    <property type="match status" value="1"/>
</dbReference>
<protein>
    <recommendedName>
        <fullName evidence="1">SET domain-containing protein</fullName>
    </recommendedName>
</protein>
<gene>
    <name evidence="2" type="ORF">Ae201684_016843</name>
</gene>
<dbReference type="PANTHER" id="PTHR47436:SF1">
    <property type="entry name" value="SET DOMAIN-CONTAINING PROTEIN"/>
    <property type="match status" value="1"/>
</dbReference>